<feature type="binding site" evidence="15">
    <location>
        <begin position="241"/>
        <end position="243"/>
    </location>
    <ligand>
        <name>substrate</name>
    </ligand>
</feature>
<feature type="binding site" evidence="15">
    <location>
        <position position="85"/>
    </location>
    <ligand>
        <name>substrate</name>
    </ligand>
</feature>
<evidence type="ECO:0000313" key="17">
    <source>
        <dbReference type="EMBL" id="AUR51828.1"/>
    </source>
</evidence>
<keyword evidence="10" id="KW-0378">Hydrolase</keyword>
<feature type="active site" description="Charge relay system" evidence="14">
    <location>
        <position position="170"/>
    </location>
</feature>
<evidence type="ECO:0000256" key="4">
    <source>
        <dbReference type="ARBA" id="ARBA00013035"/>
    </source>
</evidence>
<protein>
    <recommendedName>
        <fullName evidence="5">Probable periplasmic serine endoprotease DegP-like</fullName>
        <ecNumber evidence="4">3.4.21.107</ecNumber>
    </recommendedName>
    <alternativeName>
        <fullName evidence="13">Protease Do</fullName>
    </alternativeName>
</protein>
<dbReference type="SMART" id="SM00228">
    <property type="entry name" value="PDZ"/>
    <property type="match status" value="2"/>
</dbReference>
<evidence type="ECO:0000256" key="9">
    <source>
        <dbReference type="ARBA" id="ARBA00022764"/>
    </source>
</evidence>
<proteinExistence type="inferred from homology"/>
<evidence type="ECO:0000256" key="15">
    <source>
        <dbReference type="PIRSR" id="PIRSR611782-2"/>
    </source>
</evidence>
<name>A0A2I7N5V2_9NEIS</name>
<keyword evidence="11" id="KW-0720">Serine protease</keyword>
<evidence type="ECO:0000256" key="1">
    <source>
        <dbReference type="ARBA" id="ARBA00001772"/>
    </source>
</evidence>
<keyword evidence="7" id="KW-0732">Signal</keyword>
<dbReference type="PRINTS" id="PR00834">
    <property type="entry name" value="PROTEASES2C"/>
</dbReference>
<dbReference type="InterPro" id="IPR011782">
    <property type="entry name" value="Pept_S1C_Do"/>
</dbReference>
<accession>A0A2I7N5V2</accession>
<evidence type="ECO:0000256" key="2">
    <source>
        <dbReference type="ARBA" id="ARBA00004418"/>
    </source>
</evidence>
<dbReference type="SUPFAM" id="SSF50494">
    <property type="entry name" value="Trypsin-like serine proteases"/>
    <property type="match status" value="1"/>
</dbReference>
<evidence type="ECO:0000313" key="18">
    <source>
        <dbReference type="Proteomes" id="UP000236655"/>
    </source>
</evidence>
<evidence type="ECO:0000256" key="8">
    <source>
        <dbReference type="ARBA" id="ARBA00022737"/>
    </source>
</evidence>
<evidence type="ECO:0000256" key="5">
    <source>
        <dbReference type="ARBA" id="ARBA00013958"/>
    </source>
</evidence>
<evidence type="ECO:0000256" key="12">
    <source>
        <dbReference type="ARBA" id="ARBA00023016"/>
    </source>
</evidence>
<dbReference type="Gene3D" id="2.30.42.10">
    <property type="match status" value="2"/>
</dbReference>
<dbReference type="InterPro" id="IPR001940">
    <property type="entry name" value="Peptidase_S1C"/>
</dbReference>
<reference evidence="18" key="1">
    <citation type="submission" date="2017-11" db="EMBL/GenBank/DDBJ databases">
        <authorList>
            <person name="Chan K.G."/>
            <person name="Lee L.S."/>
        </authorList>
    </citation>
    <scope>NUCLEOTIDE SEQUENCE [LARGE SCALE GENOMIC DNA]</scope>
    <source>
        <strain evidence="18">DSM 100970</strain>
    </source>
</reference>
<keyword evidence="8" id="KW-0677">Repeat</keyword>
<dbReference type="Gene3D" id="2.40.10.120">
    <property type="match status" value="1"/>
</dbReference>
<feature type="domain" description="PDZ" evidence="16">
    <location>
        <begin position="405"/>
        <end position="493"/>
    </location>
</feature>
<dbReference type="CDD" id="cd10839">
    <property type="entry name" value="cpPDZ1_DegP-like"/>
    <property type="match status" value="1"/>
</dbReference>
<dbReference type="Proteomes" id="UP000236655">
    <property type="component" value="Chromosome"/>
</dbReference>
<evidence type="ECO:0000259" key="16">
    <source>
        <dbReference type="PROSITE" id="PS50106"/>
    </source>
</evidence>
<dbReference type="PANTHER" id="PTHR22939">
    <property type="entry name" value="SERINE PROTEASE FAMILY S1C HTRA-RELATED"/>
    <property type="match status" value="1"/>
</dbReference>
<evidence type="ECO:0000256" key="10">
    <source>
        <dbReference type="ARBA" id="ARBA00022801"/>
    </source>
</evidence>
<dbReference type="AlphaFoldDB" id="A0A2I7N5V2"/>
<dbReference type="GO" id="GO:0042597">
    <property type="term" value="C:periplasmic space"/>
    <property type="evidence" value="ECO:0007669"/>
    <property type="project" value="UniProtKB-SubCell"/>
</dbReference>
<dbReference type="KEGG" id="nba:CUN60_05795"/>
<evidence type="ECO:0000256" key="7">
    <source>
        <dbReference type="ARBA" id="ARBA00022729"/>
    </source>
</evidence>
<dbReference type="RefSeq" id="WP_102951125.1">
    <property type="nucleotide sequence ID" value="NZ_CP024847.1"/>
</dbReference>
<dbReference type="OrthoDB" id="9758917at2"/>
<dbReference type="InterPro" id="IPR001478">
    <property type="entry name" value="PDZ"/>
</dbReference>
<dbReference type="PANTHER" id="PTHR22939:SF130">
    <property type="entry name" value="PERIPLASMIC SERINE ENDOPROTEASE DEGP-LIKE-RELATED"/>
    <property type="match status" value="1"/>
</dbReference>
<feature type="binding site" evidence="15">
    <location>
        <position position="140"/>
    </location>
    <ligand>
        <name>substrate</name>
    </ligand>
</feature>
<feature type="binding site" evidence="15">
    <location>
        <position position="170"/>
    </location>
    <ligand>
        <name>substrate</name>
    </ligand>
</feature>
<dbReference type="EC" id="3.4.21.107" evidence="4"/>
<comment type="similarity">
    <text evidence="3">Belongs to the peptidase S1C family.</text>
</comment>
<dbReference type="PROSITE" id="PS50106">
    <property type="entry name" value="PDZ"/>
    <property type="match status" value="2"/>
</dbReference>
<keyword evidence="6" id="KW-0645">Protease</keyword>
<keyword evidence="12" id="KW-0346">Stress response</keyword>
<comment type="catalytic activity">
    <reaction evidence="1">
        <text>Acts on substrates that are at least partially unfolded. The cleavage site P1 residue is normally between a pair of hydrophobic residues, such as Val-|-Val.</text>
        <dbReference type="EC" id="3.4.21.107"/>
    </reaction>
</comment>
<dbReference type="GO" id="GO:0006508">
    <property type="term" value="P:proteolysis"/>
    <property type="evidence" value="ECO:0007669"/>
    <property type="project" value="UniProtKB-KW"/>
</dbReference>
<evidence type="ECO:0000256" key="3">
    <source>
        <dbReference type="ARBA" id="ARBA00010541"/>
    </source>
</evidence>
<dbReference type="Pfam" id="PF13365">
    <property type="entry name" value="Trypsin_2"/>
    <property type="match status" value="1"/>
</dbReference>
<sequence length="505" mass="53588">MLEKLINRKRLIPLILSLLIMSCSNQPEKQSGNDKQIEHATLAKQQETTIDQNNPSSMANCTLGGPNFVNLVKQVGDSVVNISAEINPTQRNANLGIDPNDPLAQLYRYFGVQPQQQKPSRASGSGFIVSNDGYVLTNAHVVNKATKITVTTHNKQAFNAKLIGLDTKTDIALLKIESGGLIAAKIGNPESLEVGEWVVAIGAPFGLDNTVTAGIVSAKGRNLPSENYVPFIQTDVAINPGNSGGPLFNTKGEVVGINSQIYSRSGGFMGISFSIPIDIAMKIADQLKVNGKVYHGQLGINIQEVTPELAASFGLSKPSGALVANVSADSGAAKAGIQAGDIILKAEGKEIIKASDLPIIVGSKKPGDIIDLSVLRNGNISNVKVTLGKGNEPEDEQPLLNVDKTPKLDKQNTENIEKFGLQVLNVNDPRIAGQVRAKYGVVVLDANNVAAAAGIGRGDVILMVNNRKINNTSELNSYLANAKQVALLIDRGGQQMFITINLLGQ</sequence>
<keyword evidence="18" id="KW-1185">Reference proteome</keyword>
<gene>
    <name evidence="17" type="ORF">CUN60_05795</name>
</gene>
<dbReference type="SUPFAM" id="SSF50156">
    <property type="entry name" value="PDZ domain-like"/>
    <property type="match status" value="2"/>
</dbReference>
<dbReference type="NCBIfam" id="TIGR02037">
    <property type="entry name" value="degP_htrA_DO"/>
    <property type="match status" value="1"/>
</dbReference>
<organism evidence="17 18">
    <name type="scientific">Aquella oligotrophica</name>
    <dbReference type="NCBI Taxonomy" id="2067065"/>
    <lineage>
        <taxon>Bacteria</taxon>
        <taxon>Pseudomonadati</taxon>
        <taxon>Pseudomonadota</taxon>
        <taxon>Betaproteobacteria</taxon>
        <taxon>Neisseriales</taxon>
        <taxon>Neisseriaceae</taxon>
        <taxon>Aquella</taxon>
    </lineage>
</organism>
<dbReference type="EMBL" id="CP024847">
    <property type="protein sequence ID" value="AUR51828.1"/>
    <property type="molecule type" value="Genomic_DNA"/>
</dbReference>
<dbReference type="Pfam" id="PF13180">
    <property type="entry name" value="PDZ_2"/>
    <property type="match status" value="2"/>
</dbReference>
<feature type="domain" description="PDZ" evidence="16">
    <location>
        <begin position="296"/>
        <end position="378"/>
    </location>
</feature>
<evidence type="ECO:0000256" key="14">
    <source>
        <dbReference type="PIRSR" id="PIRSR611782-1"/>
    </source>
</evidence>
<comment type="subcellular location">
    <subcellularLocation>
        <location evidence="2">Periplasm</location>
    </subcellularLocation>
</comment>
<evidence type="ECO:0000256" key="13">
    <source>
        <dbReference type="ARBA" id="ARBA00032850"/>
    </source>
</evidence>
<feature type="active site" description="Charge relay system" evidence="14">
    <location>
        <position position="243"/>
    </location>
</feature>
<keyword evidence="9" id="KW-0574">Periplasm</keyword>
<dbReference type="PROSITE" id="PS51257">
    <property type="entry name" value="PROKAR_LIPOPROTEIN"/>
    <property type="match status" value="1"/>
</dbReference>
<evidence type="ECO:0000256" key="6">
    <source>
        <dbReference type="ARBA" id="ARBA00022670"/>
    </source>
</evidence>
<dbReference type="GO" id="GO:0004252">
    <property type="term" value="F:serine-type endopeptidase activity"/>
    <property type="evidence" value="ECO:0007669"/>
    <property type="project" value="InterPro"/>
</dbReference>
<dbReference type="InterPro" id="IPR009003">
    <property type="entry name" value="Peptidase_S1_PA"/>
</dbReference>
<feature type="active site" description="Charge relay system" evidence="14">
    <location>
        <position position="140"/>
    </location>
</feature>
<evidence type="ECO:0000256" key="11">
    <source>
        <dbReference type="ARBA" id="ARBA00022825"/>
    </source>
</evidence>
<dbReference type="InterPro" id="IPR036034">
    <property type="entry name" value="PDZ_sf"/>
</dbReference>